<feature type="domain" description="Spore germination GerAC-like C-terminal" evidence="8">
    <location>
        <begin position="213"/>
        <end position="375"/>
    </location>
</feature>
<dbReference type="Pfam" id="PF05504">
    <property type="entry name" value="Spore_GerAC"/>
    <property type="match status" value="1"/>
</dbReference>
<gene>
    <name evidence="10" type="ORF">DL346_00500</name>
</gene>
<keyword evidence="4" id="KW-0732">Signal</keyword>
<dbReference type="InterPro" id="IPR046953">
    <property type="entry name" value="Spore_GerAC-like_C"/>
</dbReference>
<dbReference type="GO" id="GO:0016020">
    <property type="term" value="C:membrane"/>
    <property type="evidence" value="ECO:0007669"/>
    <property type="project" value="UniProtKB-SubCell"/>
</dbReference>
<feature type="domain" description="Spore germination protein N-terminal" evidence="9">
    <location>
        <begin position="32"/>
        <end position="202"/>
    </location>
</feature>
<evidence type="ECO:0000256" key="2">
    <source>
        <dbReference type="ARBA" id="ARBA00007886"/>
    </source>
</evidence>
<reference evidence="10 11" key="1">
    <citation type="submission" date="2018-06" db="EMBL/GenBank/DDBJ databases">
        <title>Paenibacillus montanisoli sp. nov., isolated from mountain area soil.</title>
        <authorList>
            <person name="Wu M."/>
        </authorList>
    </citation>
    <scope>NUCLEOTIDE SEQUENCE [LARGE SCALE GENOMIC DNA]</scope>
    <source>
        <strain evidence="10 11">RA17</strain>
    </source>
</reference>
<dbReference type="AlphaFoldDB" id="A0A328U6J0"/>
<dbReference type="NCBIfam" id="TIGR02887">
    <property type="entry name" value="spore_ger_x_C"/>
    <property type="match status" value="1"/>
</dbReference>
<dbReference type="EMBL" id="QLUW01000001">
    <property type="protein sequence ID" value="RAP77021.1"/>
    <property type="molecule type" value="Genomic_DNA"/>
</dbReference>
<comment type="caution">
    <text evidence="10">The sequence shown here is derived from an EMBL/GenBank/DDBJ whole genome shotgun (WGS) entry which is preliminary data.</text>
</comment>
<dbReference type="Pfam" id="PF25198">
    <property type="entry name" value="Spore_GerAC_N"/>
    <property type="match status" value="1"/>
</dbReference>
<evidence type="ECO:0000256" key="1">
    <source>
        <dbReference type="ARBA" id="ARBA00004635"/>
    </source>
</evidence>
<evidence type="ECO:0000313" key="11">
    <source>
        <dbReference type="Proteomes" id="UP000249260"/>
    </source>
</evidence>
<dbReference type="Gene3D" id="3.30.300.210">
    <property type="entry name" value="Nutrient germinant receptor protein C, domain 3"/>
    <property type="match status" value="1"/>
</dbReference>
<dbReference type="OrthoDB" id="2370124at2"/>
<dbReference type="InterPro" id="IPR057336">
    <property type="entry name" value="GerAC_N"/>
</dbReference>
<evidence type="ECO:0000259" key="8">
    <source>
        <dbReference type="Pfam" id="PF05504"/>
    </source>
</evidence>
<proteinExistence type="inferred from homology"/>
<comment type="subcellular location">
    <subcellularLocation>
        <location evidence="1">Membrane</location>
        <topology evidence="1">Lipid-anchor</topology>
    </subcellularLocation>
</comment>
<evidence type="ECO:0008006" key="12">
    <source>
        <dbReference type="Google" id="ProtNLM"/>
    </source>
</evidence>
<accession>A0A328U6J0</accession>
<dbReference type="Proteomes" id="UP000249260">
    <property type="component" value="Unassembled WGS sequence"/>
</dbReference>
<evidence type="ECO:0000256" key="5">
    <source>
        <dbReference type="ARBA" id="ARBA00023136"/>
    </source>
</evidence>
<keyword evidence="6" id="KW-0564">Palmitate</keyword>
<keyword evidence="11" id="KW-1185">Reference proteome</keyword>
<evidence type="ECO:0000313" key="10">
    <source>
        <dbReference type="EMBL" id="RAP77021.1"/>
    </source>
</evidence>
<keyword evidence="5" id="KW-0472">Membrane</keyword>
<keyword evidence="3" id="KW-0309">Germination</keyword>
<evidence type="ECO:0000256" key="6">
    <source>
        <dbReference type="ARBA" id="ARBA00023139"/>
    </source>
</evidence>
<dbReference type="InterPro" id="IPR038501">
    <property type="entry name" value="Spore_GerAC_C_sf"/>
</dbReference>
<dbReference type="PROSITE" id="PS51257">
    <property type="entry name" value="PROKAR_LIPOPROTEIN"/>
    <property type="match status" value="1"/>
</dbReference>
<evidence type="ECO:0000259" key="9">
    <source>
        <dbReference type="Pfam" id="PF25198"/>
    </source>
</evidence>
<protein>
    <recommendedName>
        <fullName evidence="12">Ger(X)C family spore germination protein</fullName>
    </recommendedName>
</protein>
<dbReference type="PANTHER" id="PTHR35789">
    <property type="entry name" value="SPORE GERMINATION PROTEIN B3"/>
    <property type="match status" value="1"/>
</dbReference>
<evidence type="ECO:0000256" key="7">
    <source>
        <dbReference type="ARBA" id="ARBA00023288"/>
    </source>
</evidence>
<evidence type="ECO:0000256" key="4">
    <source>
        <dbReference type="ARBA" id="ARBA00022729"/>
    </source>
</evidence>
<dbReference type="PANTHER" id="PTHR35789:SF1">
    <property type="entry name" value="SPORE GERMINATION PROTEIN B3"/>
    <property type="match status" value="1"/>
</dbReference>
<keyword evidence="7" id="KW-0449">Lipoprotein</keyword>
<evidence type="ECO:0000256" key="3">
    <source>
        <dbReference type="ARBA" id="ARBA00022544"/>
    </source>
</evidence>
<organism evidence="10 11">
    <name type="scientific">Paenibacillus montanisoli</name>
    <dbReference type="NCBI Taxonomy" id="2081970"/>
    <lineage>
        <taxon>Bacteria</taxon>
        <taxon>Bacillati</taxon>
        <taxon>Bacillota</taxon>
        <taxon>Bacilli</taxon>
        <taxon>Bacillales</taxon>
        <taxon>Paenibacillaceae</taxon>
        <taxon>Paenibacillus</taxon>
    </lineage>
</organism>
<comment type="similarity">
    <text evidence="2">Belongs to the GerABKC lipoprotein family.</text>
</comment>
<dbReference type="GO" id="GO:0009847">
    <property type="term" value="P:spore germination"/>
    <property type="evidence" value="ECO:0007669"/>
    <property type="project" value="InterPro"/>
</dbReference>
<name>A0A328U6J0_9BACL</name>
<sequence length="378" mass="42680">MAVREERGSNMKPQVKCLLLILLLPWLTGCWDQRELKDLRIELAEGFDLLDNGRIRFTITIPTIKSASQGKTSITVNDIAADGRTVNEAYLEMKKAVSQELDFGKARIILINKRFARNGFYPAIESYYREAHSPINAKMAIVDDSAETVLKIKPADSLMVNDYLYDLLQSGEENGLIPKASPYSVSSLFLNTGTDVTIPIIHLKGVERVKLAGLALMHDKRMTGELDDKASMSFVMLSRFNPEYFTVTEHIADPINVNVSLFMTRDKRDITVTTGKGNVKAVINADFTCDLVEISKMVHTDEELLKKVGSQLEQMLNEKAKEVIKHLQQANCDALGIGLHIKAHHNRYWKSIKWDEVYPEMEIEPRIKVSIDTHGIME</sequence>
<dbReference type="InterPro" id="IPR008844">
    <property type="entry name" value="Spore_GerAC-like"/>
</dbReference>